<reference evidence="2" key="1">
    <citation type="journal article" date="2023" name="bioRxiv">
        <title>Improved chromosome-level genome assembly for marigold (Tagetes erecta).</title>
        <authorList>
            <person name="Jiang F."/>
            <person name="Yuan L."/>
            <person name="Wang S."/>
            <person name="Wang H."/>
            <person name="Xu D."/>
            <person name="Wang A."/>
            <person name="Fan W."/>
        </authorList>
    </citation>
    <scope>NUCLEOTIDE SEQUENCE</scope>
    <source>
        <strain evidence="2">WSJ</strain>
        <tissue evidence="2">Leaf</tissue>
    </source>
</reference>
<accession>A0AAD8L6I0</accession>
<evidence type="ECO:0000313" key="3">
    <source>
        <dbReference type="Proteomes" id="UP001229421"/>
    </source>
</evidence>
<keyword evidence="1" id="KW-1133">Transmembrane helix</keyword>
<gene>
    <name evidence="2" type="ORF">QVD17_09022</name>
</gene>
<keyword evidence="1" id="KW-0812">Transmembrane</keyword>
<sequence>MEYCSCGKQAVVRTSWTPRNPDCRFYGCPEKGSFCPFIGWYDPSMYRRSTEIILGLLRSKNEAEAKGRKMKNYLIMSRVGFVLVLIAMKMD</sequence>
<dbReference type="EMBL" id="JAUHHV010000002">
    <property type="protein sequence ID" value="KAK1432130.1"/>
    <property type="molecule type" value="Genomic_DNA"/>
</dbReference>
<evidence type="ECO:0000313" key="2">
    <source>
        <dbReference type="EMBL" id="KAK1432130.1"/>
    </source>
</evidence>
<dbReference type="PANTHER" id="PTHR33248">
    <property type="entry name" value="ZINC ION-BINDING PROTEIN"/>
    <property type="match status" value="1"/>
</dbReference>
<evidence type="ECO:0000256" key="1">
    <source>
        <dbReference type="SAM" id="Phobius"/>
    </source>
</evidence>
<keyword evidence="3" id="KW-1185">Reference proteome</keyword>
<dbReference type="Proteomes" id="UP001229421">
    <property type="component" value="Unassembled WGS sequence"/>
</dbReference>
<protein>
    <recommendedName>
        <fullName evidence="4">Zinc finger GRF-type domain-containing protein</fullName>
    </recommendedName>
</protein>
<name>A0AAD8L6I0_TARER</name>
<proteinExistence type="predicted"/>
<dbReference type="AlphaFoldDB" id="A0AAD8L6I0"/>
<organism evidence="2 3">
    <name type="scientific">Tagetes erecta</name>
    <name type="common">African marigold</name>
    <dbReference type="NCBI Taxonomy" id="13708"/>
    <lineage>
        <taxon>Eukaryota</taxon>
        <taxon>Viridiplantae</taxon>
        <taxon>Streptophyta</taxon>
        <taxon>Embryophyta</taxon>
        <taxon>Tracheophyta</taxon>
        <taxon>Spermatophyta</taxon>
        <taxon>Magnoliopsida</taxon>
        <taxon>eudicotyledons</taxon>
        <taxon>Gunneridae</taxon>
        <taxon>Pentapetalae</taxon>
        <taxon>asterids</taxon>
        <taxon>campanulids</taxon>
        <taxon>Asterales</taxon>
        <taxon>Asteraceae</taxon>
        <taxon>Asteroideae</taxon>
        <taxon>Heliantheae alliance</taxon>
        <taxon>Tageteae</taxon>
        <taxon>Tagetes</taxon>
    </lineage>
</organism>
<comment type="caution">
    <text evidence="2">The sequence shown here is derived from an EMBL/GenBank/DDBJ whole genome shotgun (WGS) entry which is preliminary data.</text>
</comment>
<evidence type="ECO:0008006" key="4">
    <source>
        <dbReference type="Google" id="ProtNLM"/>
    </source>
</evidence>
<keyword evidence="1" id="KW-0472">Membrane</keyword>
<feature type="transmembrane region" description="Helical" evidence="1">
    <location>
        <begin position="73"/>
        <end position="90"/>
    </location>
</feature>